<dbReference type="EMBL" id="JARJCM010000231">
    <property type="protein sequence ID" value="KAJ7021462.1"/>
    <property type="molecule type" value="Genomic_DNA"/>
</dbReference>
<comment type="caution">
    <text evidence="3">The sequence shown here is derived from an EMBL/GenBank/DDBJ whole genome shotgun (WGS) entry which is preliminary data.</text>
</comment>
<dbReference type="AlphaFoldDB" id="A0AAD6S968"/>
<accession>A0AAD6S968</accession>
<keyword evidence="4" id="KW-1185">Reference proteome</keyword>
<feature type="transmembrane region" description="Helical" evidence="2">
    <location>
        <begin position="634"/>
        <end position="652"/>
    </location>
</feature>
<feature type="transmembrane region" description="Helical" evidence="2">
    <location>
        <begin position="468"/>
        <end position="490"/>
    </location>
</feature>
<feature type="transmembrane region" description="Helical" evidence="2">
    <location>
        <begin position="497"/>
        <end position="517"/>
    </location>
</feature>
<feature type="region of interest" description="Disordered" evidence="1">
    <location>
        <begin position="235"/>
        <end position="257"/>
    </location>
</feature>
<keyword evidence="2" id="KW-1133">Transmembrane helix</keyword>
<feature type="transmembrane region" description="Helical" evidence="2">
    <location>
        <begin position="664"/>
        <end position="684"/>
    </location>
</feature>
<evidence type="ECO:0000313" key="4">
    <source>
        <dbReference type="Proteomes" id="UP001218188"/>
    </source>
</evidence>
<keyword evidence="2" id="KW-0812">Transmembrane</keyword>
<protein>
    <submittedName>
        <fullName evidence="3">Uncharacterized protein</fullName>
    </submittedName>
</protein>
<dbReference type="Proteomes" id="UP001218188">
    <property type="component" value="Unassembled WGS sequence"/>
</dbReference>
<evidence type="ECO:0000256" key="1">
    <source>
        <dbReference type="SAM" id="MobiDB-lite"/>
    </source>
</evidence>
<feature type="transmembrane region" description="Helical" evidence="2">
    <location>
        <begin position="537"/>
        <end position="556"/>
    </location>
</feature>
<sequence>MSEKYSLNPGVPARKRSSLCKFSLWIGLILGALFLFRLAVTIGKSLFWFTHFSHSHILQNQTLDQVQDRASVVRPLIDENQVFDIAVSIWTMPAEMHDGERIPGDVAETPLYSDIVFRGLRLSDKHIYTTLSYKLPTALFRRLLLKGNDLRASFVVIPTTPSLVEYVTNISTWRPETMRIPPVRAWPFPLGTFNTASPTMVDKALDSFGISIPLMEFHEIASKCGGSKVFKPKFDDDEAKGADEGDEDDEDDFNPVTADDEANWRFSAVSDIARNPLHAVNRHPFIVTRTQIRIVDEVRIFNRKAFNKEHNKLKSTSCGQGRDMVVDPNLCYGSFYSNGNWETRFKLQIPDEETGKFRTEWAYGPYMGHGVFSAGPKDLVPVPVTRETCPELKNAASSDPEYIDINWRLSYSGRSPAKFGTSEIISHPTRVGYNDSEYKKIQAHDRAELWNGLYGHRFYEDAHPRRRLILAILSGVLFFVQSVLELGYWYTRTSTAFISVPGTIMIAASGIIAALAHVASSAETQKLNLSASQWFPWLWLILLTLVTRFSLPLLMLKTATRLEFAGSNGRTFHLVPPTHKERNSQRLDSRTSWAVKTGVCVFLLVIYYFSSPDEYHVLAGQLPPPGPDDHPTNIVNRFSALLISPLLFTGRLSQFLLNHRAKTFAGSYKIAVVLRVTITVLWLMRYSPALVGRFDALPGLSAPQAVDTIVLAGIAWQALVFPKAVQRLEDEDSE</sequence>
<organism evidence="3 4">
    <name type="scientific">Mycena alexandri</name>
    <dbReference type="NCBI Taxonomy" id="1745969"/>
    <lineage>
        <taxon>Eukaryota</taxon>
        <taxon>Fungi</taxon>
        <taxon>Dikarya</taxon>
        <taxon>Basidiomycota</taxon>
        <taxon>Agaricomycotina</taxon>
        <taxon>Agaricomycetes</taxon>
        <taxon>Agaricomycetidae</taxon>
        <taxon>Agaricales</taxon>
        <taxon>Marasmiineae</taxon>
        <taxon>Mycenaceae</taxon>
        <taxon>Mycena</taxon>
    </lineage>
</organism>
<name>A0AAD6S968_9AGAR</name>
<proteinExistence type="predicted"/>
<evidence type="ECO:0000313" key="3">
    <source>
        <dbReference type="EMBL" id="KAJ7021462.1"/>
    </source>
</evidence>
<feature type="compositionally biased region" description="Acidic residues" evidence="1">
    <location>
        <begin position="244"/>
        <end position="257"/>
    </location>
</feature>
<evidence type="ECO:0000256" key="2">
    <source>
        <dbReference type="SAM" id="Phobius"/>
    </source>
</evidence>
<feature type="transmembrane region" description="Helical" evidence="2">
    <location>
        <begin position="593"/>
        <end position="610"/>
    </location>
</feature>
<reference evidence="3" key="1">
    <citation type="submission" date="2023-03" db="EMBL/GenBank/DDBJ databases">
        <title>Massive genome expansion in bonnet fungi (Mycena s.s.) driven by repeated elements and novel gene families across ecological guilds.</title>
        <authorList>
            <consortium name="Lawrence Berkeley National Laboratory"/>
            <person name="Harder C.B."/>
            <person name="Miyauchi S."/>
            <person name="Viragh M."/>
            <person name="Kuo A."/>
            <person name="Thoen E."/>
            <person name="Andreopoulos B."/>
            <person name="Lu D."/>
            <person name="Skrede I."/>
            <person name="Drula E."/>
            <person name="Henrissat B."/>
            <person name="Morin E."/>
            <person name="Kohler A."/>
            <person name="Barry K."/>
            <person name="LaButti K."/>
            <person name="Morin E."/>
            <person name="Salamov A."/>
            <person name="Lipzen A."/>
            <person name="Mereny Z."/>
            <person name="Hegedus B."/>
            <person name="Baldrian P."/>
            <person name="Stursova M."/>
            <person name="Weitz H."/>
            <person name="Taylor A."/>
            <person name="Grigoriev I.V."/>
            <person name="Nagy L.G."/>
            <person name="Martin F."/>
            <person name="Kauserud H."/>
        </authorList>
    </citation>
    <scope>NUCLEOTIDE SEQUENCE</scope>
    <source>
        <strain evidence="3">CBHHK200</strain>
    </source>
</reference>
<keyword evidence="2" id="KW-0472">Membrane</keyword>
<feature type="transmembrane region" description="Helical" evidence="2">
    <location>
        <begin position="24"/>
        <end position="49"/>
    </location>
</feature>
<gene>
    <name evidence="3" type="ORF">C8F04DRAFT_1140897</name>
</gene>